<evidence type="ECO:0000256" key="9">
    <source>
        <dbReference type="ARBA" id="ARBA00023237"/>
    </source>
</evidence>
<dbReference type="NCBIfam" id="TIGR01783">
    <property type="entry name" value="TonB-siderophor"/>
    <property type="match status" value="1"/>
</dbReference>
<dbReference type="KEGG" id="atz:M5E07_06335"/>
<evidence type="ECO:0000256" key="7">
    <source>
        <dbReference type="ARBA" id="ARBA00023136"/>
    </source>
</evidence>
<comment type="subcellular location">
    <subcellularLocation>
        <location evidence="1 10">Cell outer membrane</location>
        <topology evidence="1 10">Multi-pass membrane protein</topology>
    </subcellularLocation>
</comment>
<keyword evidence="9 10" id="KW-0998">Cell outer membrane</keyword>
<evidence type="ECO:0000259" key="13">
    <source>
        <dbReference type="Pfam" id="PF00593"/>
    </source>
</evidence>
<keyword evidence="3 10" id="KW-0813">Transport</keyword>
<proteinExistence type="inferred from homology"/>
<dbReference type="EMBL" id="CP098732">
    <property type="protein sequence ID" value="USE84416.1"/>
    <property type="molecule type" value="Genomic_DNA"/>
</dbReference>
<reference evidence="15" key="1">
    <citation type="submission" date="2022-06" db="EMBL/GenBank/DDBJ databases">
        <title>Isolation, identification and characterization of iprodione-degrading strains in Lhasa, Tibet.</title>
        <authorList>
            <person name="Pan H."/>
        </authorList>
    </citation>
    <scope>NUCLEOTIDE SEQUENCE</scope>
    <source>
        <strain evidence="15">Y-23</strain>
    </source>
</reference>
<keyword evidence="7 10" id="KW-0472">Membrane</keyword>
<dbReference type="GO" id="GO:0015891">
    <property type="term" value="P:siderophore transport"/>
    <property type="evidence" value="ECO:0007669"/>
    <property type="project" value="InterPro"/>
</dbReference>
<accession>A0AAE9LTR4</accession>
<dbReference type="PANTHER" id="PTHR32552">
    <property type="entry name" value="FERRICHROME IRON RECEPTOR-RELATED"/>
    <property type="match status" value="1"/>
</dbReference>
<dbReference type="Gene3D" id="2.40.170.20">
    <property type="entry name" value="TonB-dependent receptor, beta-barrel domain"/>
    <property type="match status" value="1"/>
</dbReference>
<dbReference type="InterPro" id="IPR010105">
    <property type="entry name" value="TonB_sidphr_rcpt"/>
</dbReference>
<sequence>MNTYPFSFSHLQKALLAVGSFSYLGLSSGMAYAADENETAQLATITVTAEQAQAAYYQPQVNLTGFTQQTQAEIPASLTTITAQLIADQHAKTLTDVVKNDAAVGDGYAPIGYYSNFMMRGFMLNAGSSYLLNGNLLRGQQNVALENKAQVEILKGISAIQSGMSTPGGVINYVTKRPENVRSLTIEGDSHGGNRVATDLGGLFGEKQQFGYRINLAKEEIHPYVDHADGQRVFGSLALDWKVSDRSKLEFDLESQRQRQRSVPGYQLLDGTTVPTGVEWDRLLGYQSWGKPVTNESLNAGLKYTYQFNDNWTANLAASQSRVVVDDYSAFPYGCAYSTECQYTGLGNTFDQNGNYDIYDFRSPNDSYLTNQFKTGLNGKFNTGTWQHKLSLELSQTYKRHAQYDAIFEPVNSDFEATGNINSDPIEYIPSEKFLGNHYKSLDSQQTALNVLDQIDFNPEWSILLGGKLLHLDENAYAADGSNIRETNLNRFLPQFAVMYQPWERTHVYASYAKGLSDGGQAPWMAFGNLDKGIEGNAYATLAPVHSTQYELGIKQKWQAFLFTAALFDLKQDNQYTNLDNVYVTDGEQHNLGLELGVQGRLSQNLDISSTMAFIHSRLKGIDAAEYTGHQTQNVPKLRFASHISYAVPQVDGLRMLAGMQYSSDKYANKAGTVKVPSFTVFDIGSAYNFRAYGYDNTLRLNIDNVFNKKYWRDAGSFSGDDYLFLGAPRSAQFSWTVNF</sequence>
<evidence type="ECO:0000256" key="12">
    <source>
        <dbReference type="SAM" id="SignalP"/>
    </source>
</evidence>
<dbReference type="GO" id="GO:0009279">
    <property type="term" value="C:cell outer membrane"/>
    <property type="evidence" value="ECO:0007669"/>
    <property type="project" value="UniProtKB-SubCell"/>
</dbReference>
<dbReference type="Pfam" id="PF07715">
    <property type="entry name" value="Plug"/>
    <property type="match status" value="1"/>
</dbReference>
<evidence type="ECO:0000313" key="15">
    <source>
        <dbReference type="EMBL" id="USE84416.1"/>
    </source>
</evidence>
<dbReference type="InterPro" id="IPR037066">
    <property type="entry name" value="Plug_dom_sf"/>
</dbReference>
<feature type="domain" description="TonB-dependent receptor plug" evidence="14">
    <location>
        <begin position="71"/>
        <end position="170"/>
    </location>
</feature>
<dbReference type="RefSeq" id="WP_252223125.1">
    <property type="nucleotide sequence ID" value="NZ_CP098732.1"/>
</dbReference>
<evidence type="ECO:0000256" key="1">
    <source>
        <dbReference type="ARBA" id="ARBA00004571"/>
    </source>
</evidence>
<name>A0AAE9LTR4_9GAMM</name>
<dbReference type="SUPFAM" id="SSF56935">
    <property type="entry name" value="Porins"/>
    <property type="match status" value="1"/>
</dbReference>
<evidence type="ECO:0000256" key="2">
    <source>
        <dbReference type="ARBA" id="ARBA00009810"/>
    </source>
</evidence>
<dbReference type="PROSITE" id="PS52016">
    <property type="entry name" value="TONB_DEPENDENT_REC_3"/>
    <property type="match status" value="1"/>
</dbReference>
<dbReference type="Proteomes" id="UP001056716">
    <property type="component" value="Chromosome"/>
</dbReference>
<keyword evidence="5 10" id="KW-0812">Transmembrane</keyword>
<dbReference type="PANTHER" id="PTHR32552:SF83">
    <property type="entry name" value="BLR3904 PROTEIN"/>
    <property type="match status" value="1"/>
</dbReference>
<keyword evidence="8 15" id="KW-0675">Receptor</keyword>
<dbReference type="Gene3D" id="2.170.130.10">
    <property type="entry name" value="TonB-dependent receptor, plug domain"/>
    <property type="match status" value="1"/>
</dbReference>
<evidence type="ECO:0000256" key="10">
    <source>
        <dbReference type="PROSITE-ProRule" id="PRU01360"/>
    </source>
</evidence>
<evidence type="ECO:0000313" key="16">
    <source>
        <dbReference type="Proteomes" id="UP001056716"/>
    </source>
</evidence>
<dbReference type="InterPro" id="IPR036942">
    <property type="entry name" value="Beta-barrel_TonB_sf"/>
</dbReference>
<evidence type="ECO:0000259" key="14">
    <source>
        <dbReference type="Pfam" id="PF07715"/>
    </source>
</evidence>
<gene>
    <name evidence="15" type="ORF">M5E07_06335</name>
</gene>
<protein>
    <submittedName>
        <fullName evidence="15">TonB-dependent siderophore receptor</fullName>
    </submittedName>
</protein>
<feature type="chain" id="PRO_5041932035" evidence="12">
    <location>
        <begin position="34"/>
        <end position="740"/>
    </location>
</feature>
<dbReference type="GO" id="GO:0038023">
    <property type="term" value="F:signaling receptor activity"/>
    <property type="evidence" value="ECO:0007669"/>
    <property type="project" value="InterPro"/>
</dbReference>
<dbReference type="InterPro" id="IPR000531">
    <property type="entry name" value="Beta-barrel_TonB"/>
</dbReference>
<dbReference type="InterPro" id="IPR012910">
    <property type="entry name" value="Plug_dom"/>
</dbReference>
<feature type="domain" description="TonB-dependent receptor-like beta-barrel" evidence="13">
    <location>
        <begin position="241"/>
        <end position="706"/>
    </location>
</feature>
<keyword evidence="4 10" id="KW-1134">Transmembrane beta strand</keyword>
<dbReference type="InterPro" id="IPR039426">
    <property type="entry name" value="TonB-dep_rcpt-like"/>
</dbReference>
<evidence type="ECO:0000256" key="6">
    <source>
        <dbReference type="ARBA" id="ARBA00023077"/>
    </source>
</evidence>
<evidence type="ECO:0000256" key="11">
    <source>
        <dbReference type="RuleBase" id="RU003357"/>
    </source>
</evidence>
<dbReference type="AlphaFoldDB" id="A0AAE9LTR4"/>
<organism evidence="15 16">
    <name type="scientific">Acinetobacter tibetensis</name>
    <dbReference type="NCBI Taxonomy" id="2943497"/>
    <lineage>
        <taxon>Bacteria</taxon>
        <taxon>Pseudomonadati</taxon>
        <taxon>Pseudomonadota</taxon>
        <taxon>Gammaproteobacteria</taxon>
        <taxon>Moraxellales</taxon>
        <taxon>Moraxellaceae</taxon>
        <taxon>Acinetobacter</taxon>
    </lineage>
</organism>
<dbReference type="Pfam" id="PF00593">
    <property type="entry name" value="TonB_dep_Rec_b-barrel"/>
    <property type="match status" value="1"/>
</dbReference>
<keyword evidence="6 11" id="KW-0798">TonB box</keyword>
<feature type="signal peptide" evidence="12">
    <location>
        <begin position="1"/>
        <end position="33"/>
    </location>
</feature>
<evidence type="ECO:0000256" key="5">
    <source>
        <dbReference type="ARBA" id="ARBA00022692"/>
    </source>
</evidence>
<evidence type="ECO:0000256" key="3">
    <source>
        <dbReference type="ARBA" id="ARBA00022448"/>
    </source>
</evidence>
<dbReference type="CDD" id="cd01347">
    <property type="entry name" value="ligand_gated_channel"/>
    <property type="match status" value="1"/>
</dbReference>
<keyword evidence="12" id="KW-0732">Signal</keyword>
<evidence type="ECO:0000256" key="4">
    <source>
        <dbReference type="ARBA" id="ARBA00022452"/>
    </source>
</evidence>
<comment type="similarity">
    <text evidence="2 10 11">Belongs to the TonB-dependent receptor family.</text>
</comment>
<keyword evidence="16" id="KW-1185">Reference proteome</keyword>
<dbReference type="GO" id="GO:0015344">
    <property type="term" value="F:siderophore uptake transmembrane transporter activity"/>
    <property type="evidence" value="ECO:0007669"/>
    <property type="project" value="TreeGrafter"/>
</dbReference>
<evidence type="ECO:0000256" key="8">
    <source>
        <dbReference type="ARBA" id="ARBA00023170"/>
    </source>
</evidence>